<feature type="domain" description="POTRA" evidence="9">
    <location>
        <begin position="370"/>
        <end position="443"/>
    </location>
</feature>
<name>A0A8F9TUQ5_9BACT</name>
<dbReference type="PIRSF" id="PIRSF006076">
    <property type="entry name" value="OM_assembly_OMP85"/>
    <property type="match status" value="1"/>
</dbReference>
<dbReference type="Pfam" id="PF01103">
    <property type="entry name" value="Omp85"/>
    <property type="match status" value="1"/>
</dbReference>
<dbReference type="NCBIfam" id="TIGR03303">
    <property type="entry name" value="OM_YaeT"/>
    <property type="match status" value="1"/>
</dbReference>
<keyword evidence="2" id="KW-1134">Transmembrane beta strand</keyword>
<keyword evidence="3" id="KW-0812">Transmembrane</keyword>
<feature type="domain" description="POTRA" evidence="9">
    <location>
        <begin position="197"/>
        <end position="286"/>
    </location>
</feature>
<dbReference type="PROSITE" id="PS51779">
    <property type="entry name" value="POTRA"/>
    <property type="match status" value="5"/>
</dbReference>
<dbReference type="GO" id="GO:0009279">
    <property type="term" value="C:cell outer membrane"/>
    <property type="evidence" value="ECO:0007669"/>
    <property type="project" value="UniProtKB-UniRule"/>
</dbReference>
<evidence type="ECO:0000256" key="5">
    <source>
        <dbReference type="ARBA" id="ARBA00022737"/>
    </source>
</evidence>
<evidence type="ECO:0000256" key="6">
    <source>
        <dbReference type="ARBA" id="ARBA00023136"/>
    </source>
</evidence>
<dbReference type="KEGG" id="ole:K0B96_13735"/>
<organism evidence="10 11">
    <name type="scientific">Horticoccus luteus</name>
    <dbReference type="NCBI Taxonomy" id="2862869"/>
    <lineage>
        <taxon>Bacteria</taxon>
        <taxon>Pseudomonadati</taxon>
        <taxon>Verrucomicrobiota</taxon>
        <taxon>Opitutia</taxon>
        <taxon>Opitutales</taxon>
        <taxon>Opitutaceae</taxon>
        <taxon>Horticoccus</taxon>
    </lineage>
</organism>
<gene>
    <name evidence="10" type="primary">bamA</name>
    <name evidence="10" type="ORF">K0B96_13735</name>
</gene>
<dbReference type="GO" id="GO:0071709">
    <property type="term" value="P:membrane assembly"/>
    <property type="evidence" value="ECO:0007669"/>
    <property type="project" value="InterPro"/>
</dbReference>
<dbReference type="InterPro" id="IPR023707">
    <property type="entry name" value="OM_assembly_BamA"/>
</dbReference>
<protein>
    <recommendedName>
        <fullName evidence="8">Outer membrane protein assembly factor BamA</fullName>
    </recommendedName>
</protein>
<evidence type="ECO:0000256" key="7">
    <source>
        <dbReference type="ARBA" id="ARBA00023237"/>
    </source>
</evidence>
<feature type="domain" description="POTRA" evidence="9">
    <location>
        <begin position="289"/>
        <end position="367"/>
    </location>
</feature>
<dbReference type="Proteomes" id="UP000825051">
    <property type="component" value="Chromosome"/>
</dbReference>
<keyword evidence="7" id="KW-0998">Cell outer membrane</keyword>
<evidence type="ECO:0000256" key="2">
    <source>
        <dbReference type="ARBA" id="ARBA00022452"/>
    </source>
</evidence>
<keyword evidence="6" id="KW-0472">Membrane</keyword>
<dbReference type="InterPro" id="IPR039910">
    <property type="entry name" value="D15-like"/>
</dbReference>
<dbReference type="EMBL" id="CP080507">
    <property type="protein sequence ID" value="QYM78351.1"/>
    <property type="molecule type" value="Genomic_DNA"/>
</dbReference>
<dbReference type="AlphaFoldDB" id="A0A8F9TUQ5"/>
<dbReference type="PANTHER" id="PTHR12815:SF47">
    <property type="entry name" value="TRANSLOCATION AND ASSEMBLY MODULE SUBUNIT TAMA"/>
    <property type="match status" value="1"/>
</dbReference>
<evidence type="ECO:0000313" key="11">
    <source>
        <dbReference type="Proteomes" id="UP000825051"/>
    </source>
</evidence>
<sequence>MKTSLSSPHRRAIGAFFAFGLLLLAGLTTGYAQRAPEAPVYRVGKIAVKFIGNAIVSEQVVRANMQVHEGGELDEAMIDRDIRSLYKTGLFEFIEVKREVLPDHTVNLVVEITPKFRVLAVRFEGNKAVKSKRLEKEVKSKPNTSLDERQVKEDVEKLREYYQKSGYNQVSVNYAIDRDRSTGFGTIIFKIKEGAKVKIAAVRFVGNANVKDRRLRKEMETKKWWMFSWLTGSGRFKDEQFEDDLDKLRDFYREQGYLDVEIAPDKISYDYPTPSKLLITIRVVEGRRYRVGAITFSGNKLYSSQLLGRVVRQKSGAIFAPSKLDKDVERLEDFYGRDGYLDTRVRLSRKPNIATGNIDIQYDVNESDKFHVESIVIEGNTKSKSTVILRELTLGPGDVFNSVRMKISKLRLENTRFFDDVNLSPQDTNIPGRRNLRVAVKEGRTGNLTFGAGFSSLERATVFAEVSQSNFDLFNRRSLFQGDGQKFRLRLQLGSLSSEATLSFEEPWFLQRELALGFNLSRQSSDYNSSYYTQVQTNAEVYLRKRLFELVEGRVSYSFGFIDITNVSPDASVYISDYAGKHYISRVGLQLLRDTRDKIINTTMGNRVEFDADVAGGVLGGSEDYYRLEFRGAQFFPIFETQTQVLSLLARAGVIQNYGRSTDVPYYNRFYLGGPTTLRGFEYYDVSPRDRVGEPIGGKSYGMFSAEYSMDIVSPIRFAVFYDAGFVNKGAYDFNPSDYHDNFGFGIRLFVAGAPLSLDLGIPLTGDKAAKKGNQFNFSFGTRF</sequence>
<dbReference type="InterPro" id="IPR034746">
    <property type="entry name" value="POTRA"/>
</dbReference>
<keyword evidence="5" id="KW-0677">Repeat</keyword>
<reference evidence="10" key="1">
    <citation type="submission" date="2021-08" db="EMBL/GenBank/DDBJ databases">
        <title>Genome of a novel bacterium of the phylum Verrucomicrobia, Oleiharenicola sp. KSB-15.</title>
        <authorList>
            <person name="Chung J.-H."/>
            <person name="Ahn J.-H."/>
            <person name="Yoon Y."/>
            <person name="Kim D.-Y."/>
            <person name="An S.-H."/>
            <person name="Park I."/>
            <person name="Yeon J."/>
        </authorList>
    </citation>
    <scope>NUCLEOTIDE SEQUENCE</scope>
    <source>
        <strain evidence="10">KSB-15</strain>
    </source>
</reference>
<proteinExistence type="predicted"/>
<evidence type="ECO:0000313" key="10">
    <source>
        <dbReference type="EMBL" id="QYM78351.1"/>
    </source>
</evidence>
<dbReference type="InterPro" id="IPR010827">
    <property type="entry name" value="BamA/TamA_POTRA"/>
</dbReference>
<evidence type="ECO:0000256" key="8">
    <source>
        <dbReference type="NCBIfam" id="TIGR03303"/>
    </source>
</evidence>
<feature type="domain" description="POTRA" evidence="9">
    <location>
        <begin position="41"/>
        <end position="115"/>
    </location>
</feature>
<comment type="subcellular location">
    <subcellularLocation>
        <location evidence="1">Membrane</location>
    </subcellularLocation>
</comment>
<keyword evidence="11" id="KW-1185">Reference proteome</keyword>
<keyword evidence="4" id="KW-0732">Signal</keyword>
<evidence type="ECO:0000256" key="4">
    <source>
        <dbReference type="ARBA" id="ARBA00022729"/>
    </source>
</evidence>
<evidence type="ECO:0000256" key="1">
    <source>
        <dbReference type="ARBA" id="ARBA00004370"/>
    </source>
</evidence>
<dbReference type="PANTHER" id="PTHR12815">
    <property type="entry name" value="SORTING AND ASSEMBLY MACHINERY SAMM50 PROTEIN FAMILY MEMBER"/>
    <property type="match status" value="1"/>
</dbReference>
<dbReference type="InterPro" id="IPR000184">
    <property type="entry name" value="Bac_surfAg_D15"/>
</dbReference>
<evidence type="ECO:0000256" key="3">
    <source>
        <dbReference type="ARBA" id="ARBA00022692"/>
    </source>
</evidence>
<evidence type="ECO:0000259" key="9">
    <source>
        <dbReference type="PROSITE" id="PS51779"/>
    </source>
</evidence>
<accession>A0A8F9TUQ5</accession>
<dbReference type="Gene3D" id="3.10.20.310">
    <property type="entry name" value="membrane protein fhac"/>
    <property type="match status" value="5"/>
</dbReference>
<dbReference type="Gene3D" id="2.40.160.50">
    <property type="entry name" value="membrane protein fhac: a member of the omp85/tpsb transporter family"/>
    <property type="match status" value="1"/>
</dbReference>
<feature type="domain" description="POTRA" evidence="9">
    <location>
        <begin position="116"/>
        <end position="194"/>
    </location>
</feature>
<dbReference type="Pfam" id="PF07244">
    <property type="entry name" value="POTRA"/>
    <property type="match status" value="5"/>
</dbReference>